<keyword evidence="5" id="KW-0833">Ubl conjugation pathway</keyword>
<sequence>MSDPTSTIHVLKPHHLSLLRLIVMILQAESPRLMFGPIPSDFLLHVYRIVLYEISEVSKPRNFAELVTEIAKGPMADQPGPQKFRRDLAVEPFILQKPEQLSQFFRGVPKLFLEKDEEEDHIRFTRRSLFGYFCRRCFFSFVKLSFTGRAKLQKDYGMWLLQNIGEVASNVSDNYHNFKRDRLTNGARARKFRDCFTLTQPSDYQIYKTHADKRPFATTDAFAAYEKGLAVGDESTATENLRRFFEQHFHEENDSGLRQHALLNLARKHYMSHEYTACRKFLQEAIGVARTGNDKLTLQHCMSMLHRLPPTERGQKPILNDIQPDLHPLEVLYDVQKLVQIGNQQPLSASFEKVFQAIGLYDHWIDIQHGSFVESEQWGQHAVQSIVWAMHGSTRLSHIEENVVTAFTTVGGDDNNRVVVTLHRAYYRARQGKYRDAIAILLDPDVWRGLSIVHYNMWASEIWHILVLRASRRRQERQFAEFLKQRRPHGSYKPREYWFWSQMSLGSMIRDPLYEVMQMRGIDQGHAWIESLLTALWHAEFQNRYSLYRIAIILLADIGLEFGMTKWCRRIIDEIMPQVIDGSELEQRALACFVLARCIIAAGDSSPEALRECLPYLKIAEKDYNTLEIFRSLQDVQFLISVVYHNLGMTKERDEAAARQLKTEEEGKKAAAIVLEDWVIDVLEIVGDVGAALASR</sequence>
<evidence type="ECO:0000259" key="7">
    <source>
        <dbReference type="Pfam" id="PF12862"/>
    </source>
</evidence>
<dbReference type="Proteomes" id="UP000006352">
    <property type="component" value="Unassembled WGS sequence"/>
</dbReference>
<gene>
    <name evidence="8" type="ORF">FIBRA_01149</name>
</gene>
<organism evidence="8 9">
    <name type="scientific">Fibroporia radiculosa</name>
    <dbReference type="NCBI Taxonomy" id="599839"/>
    <lineage>
        <taxon>Eukaryota</taxon>
        <taxon>Fungi</taxon>
        <taxon>Dikarya</taxon>
        <taxon>Basidiomycota</taxon>
        <taxon>Agaricomycotina</taxon>
        <taxon>Agaricomycetes</taxon>
        <taxon>Polyporales</taxon>
        <taxon>Fibroporiaceae</taxon>
        <taxon>Fibroporia</taxon>
    </lineage>
</organism>
<proteinExistence type="inferred from homology"/>
<keyword evidence="9" id="KW-1185">Reference proteome</keyword>
<dbReference type="PANTHER" id="PTHR12830:SF9">
    <property type="entry name" value="ANAPHASE-PROMOTING COMPLEX SUBUNIT 5"/>
    <property type="match status" value="1"/>
</dbReference>
<evidence type="ECO:0000256" key="1">
    <source>
        <dbReference type="ARBA" id="ARBA00007450"/>
    </source>
</evidence>
<dbReference type="InterPro" id="IPR037679">
    <property type="entry name" value="Apc5"/>
</dbReference>
<dbReference type="OrthoDB" id="2504561at2759"/>
<dbReference type="GO" id="GO:0045842">
    <property type="term" value="P:positive regulation of mitotic metaphase/anaphase transition"/>
    <property type="evidence" value="ECO:0007669"/>
    <property type="project" value="TreeGrafter"/>
</dbReference>
<dbReference type="Pfam" id="PF12862">
    <property type="entry name" value="ANAPC5"/>
    <property type="match status" value="1"/>
</dbReference>
<dbReference type="GeneID" id="24094045"/>
<keyword evidence="3" id="KW-0132">Cell division</keyword>
<dbReference type="HOGENOM" id="CLU_025689_0_0_1"/>
<evidence type="ECO:0000313" key="8">
    <source>
        <dbReference type="EMBL" id="CCL99134.1"/>
    </source>
</evidence>
<dbReference type="RefSeq" id="XP_012178417.1">
    <property type="nucleotide sequence ID" value="XM_012323027.1"/>
</dbReference>
<dbReference type="EMBL" id="HE796917">
    <property type="protein sequence ID" value="CCL99134.1"/>
    <property type="molecule type" value="Genomic_DNA"/>
</dbReference>
<keyword evidence="4" id="KW-0498">Mitosis</keyword>
<dbReference type="InterPro" id="IPR026000">
    <property type="entry name" value="Apc5_dom"/>
</dbReference>
<dbReference type="STRING" id="599839.J4H0Y0"/>
<accession>J4H0Y0</accession>
<feature type="domain" description="Anaphase-promoting complex subunit 5" evidence="7">
    <location>
        <begin position="223"/>
        <end position="308"/>
    </location>
</feature>
<dbReference type="PANTHER" id="PTHR12830">
    <property type="entry name" value="ANAPHASE-PROMOTING COMPLEX SUBUNIT 5"/>
    <property type="match status" value="1"/>
</dbReference>
<evidence type="ECO:0000256" key="2">
    <source>
        <dbReference type="ARBA" id="ARBA00016066"/>
    </source>
</evidence>
<dbReference type="GO" id="GO:0051301">
    <property type="term" value="P:cell division"/>
    <property type="evidence" value="ECO:0007669"/>
    <property type="project" value="UniProtKB-KW"/>
</dbReference>
<dbReference type="InParanoid" id="J4H0Y0"/>
<dbReference type="GO" id="GO:0070979">
    <property type="term" value="P:protein K11-linked ubiquitination"/>
    <property type="evidence" value="ECO:0007669"/>
    <property type="project" value="TreeGrafter"/>
</dbReference>
<evidence type="ECO:0000256" key="4">
    <source>
        <dbReference type="ARBA" id="ARBA00022776"/>
    </source>
</evidence>
<dbReference type="GO" id="GO:0005680">
    <property type="term" value="C:anaphase-promoting complex"/>
    <property type="evidence" value="ECO:0007669"/>
    <property type="project" value="InterPro"/>
</dbReference>
<evidence type="ECO:0000256" key="5">
    <source>
        <dbReference type="ARBA" id="ARBA00022786"/>
    </source>
</evidence>
<evidence type="ECO:0000313" key="9">
    <source>
        <dbReference type="Proteomes" id="UP000006352"/>
    </source>
</evidence>
<keyword evidence="6" id="KW-0131">Cell cycle</keyword>
<dbReference type="AlphaFoldDB" id="J4H0Y0"/>
<comment type="similarity">
    <text evidence="1">Belongs to the APC5 family.</text>
</comment>
<reference evidence="8 9" key="1">
    <citation type="journal article" date="2012" name="Appl. Environ. Microbiol.">
        <title>Short-read sequencing for genomic analysis of the brown rot fungus Fibroporia radiculosa.</title>
        <authorList>
            <person name="Tang J.D."/>
            <person name="Perkins A.D."/>
            <person name="Sonstegard T.S."/>
            <person name="Schroeder S.G."/>
            <person name="Burgess S.C."/>
            <person name="Diehl S.V."/>
        </authorList>
    </citation>
    <scope>NUCLEOTIDE SEQUENCE [LARGE SCALE GENOMIC DNA]</scope>
    <source>
        <strain evidence="8 9">TFFH 294</strain>
    </source>
</reference>
<name>J4H0Y0_9APHY</name>
<evidence type="ECO:0000256" key="6">
    <source>
        <dbReference type="ARBA" id="ARBA00023306"/>
    </source>
</evidence>
<evidence type="ECO:0000256" key="3">
    <source>
        <dbReference type="ARBA" id="ARBA00022618"/>
    </source>
</evidence>
<protein>
    <recommendedName>
        <fullName evidence="2">Anaphase-promoting complex subunit 5</fullName>
    </recommendedName>
</protein>
<dbReference type="GO" id="GO:0031145">
    <property type="term" value="P:anaphase-promoting complex-dependent catabolic process"/>
    <property type="evidence" value="ECO:0007669"/>
    <property type="project" value="TreeGrafter"/>
</dbReference>